<dbReference type="InterPro" id="IPR013087">
    <property type="entry name" value="Znf_C2H2_type"/>
</dbReference>
<feature type="compositionally biased region" description="Basic and acidic residues" evidence="9">
    <location>
        <begin position="1047"/>
        <end position="1084"/>
    </location>
</feature>
<dbReference type="PANTHER" id="PTHR46179:SF13">
    <property type="entry name" value="C2H2-TYPE DOMAIN-CONTAINING PROTEIN"/>
    <property type="match status" value="1"/>
</dbReference>
<comment type="subcellular location">
    <subcellularLocation>
        <location evidence="1">Nucleus</location>
    </subcellularLocation>
</comment>
<feature type="compositionally biased region" description="Low complexity" evidence="9">
    <location>
        <begin position="444"/>
        <end position="455"/>
    </location>
</feature>
<keyword evidence="6" id="KW-0804">Transcription</keyword>
<protein>
    <submittedName>
        <fullName evidence="11">Transcriptional regulator prz1</fullName>
    </submittedName>
</protein>
<feature type="region of interest" description="Disordered" evidence="9">
    <location>
        <begin position="888"/>
        <end position="921"/>
    </location>
</feature>
<feature type="domain" description="C2H2-type" evidence="10">
    <location>
        <begin position="474"/>
        <end position="503"/>
    </location>
</feature>
<dbReference type="EMBL" id="QGMK01001791">
    <property type="protein sequence ID" value="TVY64246.1"/>
    <property type="molecule type" value="Genomic_DNA"/>
</dbReference>
<evidence type="ECO:0000313" key="11">
    <source>
        <dbReference type="EMBL" id="TVY64246.1"/>
    </source>
</evidence>
<dbReference type="InterPro" id="IPR036236">
    <property type="entry name" value="Znf_C2H2_sf"/>
</dbReference>
<keyword evidence="3 8" id="KW-0863">Zinc-finger</keyword>
<proteinExistence type="predicted"/>
<feature type="region of interest" description="Disordered" evidence="9">
    <location>
        <begin position="378"/>
        <end position="471"/>
    </location>
</feature>
<dbReference type="GO" id="GO:0006357">
    <property type="term" value="P:regulation of transcription by RNA polymerase II"/>
    <property type="evidence" value="ECO:0007669"/>
    <property type="project" value="TreeGrafter"/>
</dbReference>
<feature type="region of interest" description="Disordered" evidence="9">
    <location>
        <begin position="739"/>
        <end position="796"/>
    </location>
</feature>
<feature type="compositionally biased region" description="Low complexity" evidence="9">
    <location>
        <begin position="1189"/>
        <end position="1198"/>
    </location>
</feature>
<feature type="region of interest" description="Disordered" evidence="9">
    <location>
        <begin position="1047"/>
        <end position="1132"/>
    </location>
</feature>
<accession>A0A8T9BWV2</accession>
<evidence type="ECO:0000256" key="4">
    <source>
        <dbReference type="ARBA" id="ARBA00022833"/>
    </source>
</evidence>
<comment type="caution">
    <text evidence="11">The sequence shown here is derived from an EMBL/GenBank/DDBJ whole genome shotgun (WGS) entry which is preliminary data.</text>
</comment>
<feature type="region of interest" description="Disordered" evidence="9">
    <location>
        <begin position="645"/>
        <end position="665"/>
    </location>
</feature>
<dbReference type="GO" id="GO:0005634">
    <property type="term" value="C:nucleus"/>
    <property type="evidence" value="ECO:0007669"/>
    <property type="project" value="UniProtKB-SubCell"/>
</dbReference>
<dbReference type="SUPFAM" id="SSF57667">
    <property type="entry name" value="beta-beta-alpha zinc fingers"/>
    <property type="match status" value="3"/>
</dbReference>
<keyword evidence="4" id="KW-0862">Zinc</keyword>
<keyword evidence="2" id="KW-0479">Metal-binding</keyword>
<dbReference type="Proteomes" id="UP000469558">
    <property type="component" value="Unassembled WGS sequence"/>
</dbReference>
<dbReference type="GO" id="GO:0008270">
    <property type="term" value="F:zinc ion binding"/>
    <property type="evidence" value="ECO:0007669"/>
    <property type="project" value="UniProtKB-KW"/>
</dbReference>
<evidence type="ECO:0000256" key="7">
    <source>
        <dbReference type="ARBA" id="ARBA00023242"/>
    </source>
</evidence>
<feature type="compositionally biased region" description="Polar residues" evidence="9">
    <location>
        <begin position="645"/>
        <end position="660"/>
    </location>
</feature>
<evidence type="ECO:0000256" key="6">
    <source>
        <dbReference type="ARBA" id="ARBA00023163"/>
    </source>
</evidence>
<evidence type="ECO:0000256" key="5">
    <source>
        <dbReference type="ARBA" id="ARBA00023015"/>
    </source>
</evidence>
<dbReference type="OrthoDB" id="3557124at2759"/>
<evidence type="ECO:0000256" key="1">
    <source>
        <dbReference type="ARBA" id="ARBA00004123"/>
    </source>
</evidence>
<organism evidence="11 12">
    <name type="scientific">Lachnellula suecica</name>
    <dbReference type="NCBI Taxonomy" id="602035"/>
    <lineage>
        <taxon>Eukaryota</taxon>
        <taxon>Fungi</taxon>
        <taxon>Dikarya</taxon>
        <taxon>Ascomycota</taxon>
        <taxon>Pezizomycotina</taxon>
        <taxon>Leotiomycetes</taxon>
        <taxon>Helotiales</taxon>
        <taxon>Lachnaceae</taxon>
        <taxon>Lachnellula</taxon>
    </lineage>
</organism>
<evidence type="ECO:0000259" key="10">
    <source>
        <dbReference type="PROSITE" id="PS50157"/>
    </source>
</evidence>
<keyword evidence="5" id="KW-0805">Transcription regulation</keyword>
<evidence type="ECO:0000256" key="9">
    <source>
        <dbReference type="SAM" id="MobiDB-lite"/>
    </source>
</evidence>
<feature type="region of interest" description="Disordered" evidence="9">
    <location>
        <begin position="1171"/>
        <end position="1198"/>
    </location>
</feature>
<dbReference type="InterPro" id="IPR051061">
    <property type="entry name" value="Zinc_finger_trans_reg"/>
</dbReference>
<keyword evidence="12" id="KW-1185">Reference proteome</keyword>
<feature type="compositionally biased region" description="Low complexity" evidence="9">
    <location>
        <begin position="153"/>
        <end position="169"/>
    </location>
</feature>
<dbReference type="PROSITE" id="PS00028">
    <property type="entry name" value="ZINC_FINGER_C2H2_1"/>
    <property type="match status" value="3"/>
</dbReference>
<feature type="domain" description="C2H2-type" evidence="10">
    <location>
        <begin position="537"/>
        <end position="555"/>
    </location>
</feature>
<dbReference type="Gene3D" id="3.30.160.60">
    <property type="entry name" value="Classic Zinc Finger"/>
    <property type="match status" value="4"/>
</dbReference>
<feature type="compositionally biased region" description="Basic and acidic residues" evidence="9">
    <location>
        <begin position="414"/>
        <end position="425"/>
    </location>
</feature>
<feature type="region of interest" description="Disordered" evidence="9">
    <location>
        <begin position="142"/>
        <end position="226"/>
    </location>
</feature>
<feature type="compositionally biased region" description="Low complexity" evidence="9">
    <location>
        <begin position="906"/>
        <end position="916"/>
    </location>
</feature>
<dbReference type="SMART" id="SM00355">
    <property type="entry name" value="ZnF_C2H2"/>
    <property type="match status" value="9"/>
</dbReference>
<evidence type="ECO:0000313" key="12">
    <source>
        <dbReference type="Proteomes" id="UP000469558"/>
    </source>
</evidence>
<evidence type="ECO:0000256" key="8">
    <source>
        <dbReference type="PROSITE-ProRule" id="PRU00042"/>
    </source>
</evidence>
<feature type="compositionally biased region" description="Polar residues" evidence="9">
    <location>
        <begin position="170"/>
        <end position="182"/>
    </location>
</feature>
<gene>
    <name evidence="11" type="primary">prz1</name>
    <name evidence="11" type="ORF">LSUE1_G008341</name>
</gene>
<name>A0A8T9BWV2_9HELO</name>
<evidence type="ECO:0000256" key="2">
    <source>
        <dbReference type="ARBA" id="ARBA00022723"/>
    </source>
</evidence>
<feature type="region of interest" description="Disordered" evidence="9">
    <location>
        <begin position="41"/>
        <end position="66"/>
    </location>
</feature>
<feature type="compositionally biased region" description="Basic and acidic residues" evidence="9">
    <location>
        <begin position="389"/>
        <end position="402"/>
    </location>
</feature>
<keyword evidence="7" id="KW-0539">Nucleus</keyword>
<feature type="compositionally biased region" description="Basic residues" evidence="9">
    <location>
        <begin position="1105"/>
        <end position="1114"/>
    </location>
</feature>
<dbReference type="PANTHER" id="PTHR46179">
    <property type="entry name" value="ZINC FINGER PROTEIN"/>
    <property type="match status" value="1"/>
</dbReference>
<dbReference type="Pfam" id="PF00096">
    <property type="entry name" value="zf-C2H2"/>
    <property type="match status" value="2"/>
</dbReference>
<reference evidence="11 12" key="1">
    <citation type="submission" date="2018-05" db="EMBL/GenBank/DDBJ databases">
        <title>Genome sequencing and assembly of the regulated plant pathogen Lachnellula willkommii and related sister species for the development of diagnostic species identification markers.</title>
        <authorList>
            <person name="Giroux E."/>
            <person name="Bilodeau G."/>
        </authorList>
    </citation>
    <scope>NUCLEOTIDE SEQUENCE [LARGE SCALE GENOMIC DNA]</scope>
    <source>
        <strain evidence="11 12">CBS 268.59</strain>
    </source>
</reference>
<sequence>MVSISSHLYDMIGALDDEASFAAENHTPDPGFEHDLHQAAYPTPEPTQGIFENNGSQPPPQDSEFPEYGVCDVTRDPPMSFRHRHKFLHGTYNAYLDPDSISGKDICDVARKAGLLMEEVLLWFEDEKSRRAELLAKNQHHVAQQTTCQFPLSPESTRTSGESSSASSPYNDTSAGTSSQSMDMFGPRLASTEQSMLAPPKPKRGRPAKTYVKTEPDSSSPESKRKKVSVKYPCPDCGNSVAAERWAEHFDRKHFPKNVWECHKMNKRTGKPCSSNPSPSYKPFYRHDNYETHLKGEHHCTASEVAELTSSCKSEVINFFHHVCGFCEKSLDTREKSIDHLKEHFRAVSQSANPPEDLGVSSWKEKCGCEHKLTLGVHYRRSQPSNPDPTDKDEDHQDHQDGNDDGGVGPGEGNSDKPGDNDSDPRPGNGNQEQDGGSGHDAFSSTSGSQQQRGSCNARTRQPRKLTTREDANFQCQVKGCGKSFGRSYNFKAHMETHDTSQNYQFPCPIKECHKRFSRKTDLERHHQSVHKKEKTFRCEHCDRCFAQEDILKRHTGEGCSKASGNDASRKIKIDQIAEPMLFTHMGGDNGEQDFLLYPDPSSFPFFETKDLFPAATGSNPKNPYAEAISYTSDSPEFLEAPSLYSGTSGPSAKSTSMGSPHSVAGHTVPVSEWCPQGLGLNPSIMGYDNHYPISEYNFVPSDMEDFDKTFSTGKPDPSIMEQAYPSILLQYTTQPPSAYPASLAPAEMTKSERQTKQGRQSPYLSYQDYPYPPPRRPSVTSHHSHGSQDGYFSGEESKEKGRCIYPECGKLFKDLKAHMLTHQNERPEKCPIQTCDYHIKGFARKYDKNRHTLTHYKGIMVCGFCPGSGSAAEKSFNRADVFKRHLTSVHGVEQTPPNSRKKTSGRSSSGKKLSGYAPDATGKCSTCTATFSNAQDFYEHLDDCVLRIVQQEEPSEVMKAARLSEAENDHGATEMSSVISFDGNESSSSAELSTFDGKRIKTRTRFRFTEADKAKTAVIRQLDSCSVCRSRRVKCALEHHDVQTVEKLQHADSNSEKNHSRDQIPENDLLKASERDLLDKDSESPTADDGPRSGELPSVESRSLRPRQSRRPSRYCDSPLESSIESKYDMKPTEATLTDIIDHDDGFHFQMESSSQKASNGVQQRGLTHLKGGVTLNTKGRKKRKDYPSSWGSPTSGSTKLKKRVVCAFDGPRRLWKGDLMLDIDPKSETLPDDDVLHQMKPYVTDLSGRTLRRAGAFFGATDEEKGPWVADDLTGVDLEMLLEIKEDDLASPRLREGLGSGIAA</sequence>
<feature type="domain" description="C2H2-type" evidence="10">
    <location>
        <begin position="506"/>
        <end position="536"/>
    </location>
</feature>
<dbReference type="PROSITE" id="PS50157">
    <property type="entry name" value="ZINC_FINGER_C2H2_2"/>
    <property type="match status" value="3"/>
</dbReference>
<evidence type="ECO:0000256" key="3">
    <source>
        <dbReference type="ARBA" id="ARBA00022771"/>
    </source>
</evidence>